<gene>
    <name evidence="2" type="ORF">S12H4_22652</name>
</gene>
<reference evidence="2" key="1">
    <citation type="journal article" date="2014" name="Front. Microbiol.">
        <title>High frequency of phylogenetically diverse reductive dehalogenase-homologous genes in deep subseafloor sedimentary metagenomes.</title>
        <authorList>
            <person name="Kawai M."/>
            <person name="Futagami T."/>
            <person name="Toyoda A."/>
            <person name="Takaki Y."/>
            <person name="Nishi S."/>
            <person name="Hori S."/>
            <person name="Arai W."/>
            <person name="Tsubouchi T."/>
            <person name="Morono Y."/>
            <person name="Uchiyama I."/>
            <person name="Ito T."/>
            <person name="Fujiyama A."/>
            <person name="Inagaki F."/>
            <person name="Takami H."/>
        </authorList>
    </citation>
    <scope>NUCLEOTIDE SEQUENCE</scope>
    <source>
        <strain evidence="2">Expedition CK06-06</strain>
    </source>
</reference>
<dbReference type="EMBL" id="BARW01011858">
    <property type="protein sequence ID" value="GAI77535.1"/>
    <property type="molecule type" value="Genomic_DNA"/>
</dbReference>
<keyword evidence="1" id="KW-1133">Transmembrane helix</keyword>
<keyword evidence="1" id="KW-0812">Transmembrane</keyword>
<organism evidence="2">
    <name type="scientific">marine sediment metagenome</name>
    <dbReference type="NCBI Taxonomy" id="412755"/>
    <lineage>
        <taxon>unclassified sequences</taxon>
        <taxon>metagenomes</taxon>
        <taxon>ecological metagenomes</taxon>
    </lineage>
</organism>
<comment type="caution">
    <text evidence="2">The sequence shown here is derived from an EMBL/GenBank/DDBJ whole genome shotgun (WGS) entry which is preliminary data.</text>
</comment>
<dbReference type="AlphaFoldDB" id="X1SQC7"/>
<name>X1SQC7_9ZZZZ</name>
<keyword evidence="1" id="KW-0472">Membrane</keyword>
<feature type="transmembrane region" description="Helical" evidence="1">
    <location>
        <begin position="14"/>
        <end position="31"/>
    </location>
</feature>
<proteinExistence type="predicted"/>
<accession>X1SQC7</accession>
<feature type="non-terminal residue" evidence="2">
    <location>
        <position position="1"/>
    </location>
</feature>
<protein>
    <submittedName>
        <fullName evidence="2">Uncharacterized protein</fullName>
    </submittedName>
</protein>
<sequence>YLNFNIIQRKSQEVFAFYILLVYNPFIHYIGDNSHEGTPKRLWSGT</sequence>
<evidence type="ECO:0000313" key="2">
    <source>
        <dbReference type="EMBL" id="GAI77535.1"/>
    </source>
</evidence>
<evidence type="ECO:0000256" key="1">
    <source>
        <dbReference type="SAM" id="Phobius"/>
    </source>
</evidence>